<feature type="compositionally biased region" description="Low complexity" evidence="1">
    <location>
        <begin position="176"/>
        <end position="239"/>
    </location>
</feature>
<keyword evidence="2" id="KW-0472">Membrane</keyword>
<organism evidence="3 4">
    <name type="scientific">Floridaenema evergladense BLCC-F167</name>
    <dbReference type="NCBI Taxonomy" id="3153639"/>
    <lineage>
        <taxon>Bacteria</taxon>
        <taxon>Bacillati</taxon>
        <taxon>Cyanobacteriota</taxon>
        <taxon>Cyanophyceae</taxon>
        <taxon>Oscillatoriophycideae</taxon>
        <taxon>Aerosakkonematales</taxon>
        <taxon>Aerosakkonemataceae</taxon>
        <taxon>Floridanema</taxon>
        <taxon>Floridanema evergladense</taxon>
    </lineage>
</organism>
<dbReference type="EMBL" id="JBHFNT010000288">
    <property type="protein sequence ID" value="MFB2839010.1"/>
    <property type="molecule type" value="Genomic_DNA"/>
</dbReference>
<feature type="region of interest" description="Disordered" evidence="1">
    <location>
        <begin position="1"/>
        <end position="37"/>
    </location>
</feature>
<feature type="region of interest" description="Disordered" evidence="1">
    <location>
        <begin position="127"/>
        <end position="239"/>
    </location>
</feature>
<evidence type="ECO:0000313" key="3">
    <source>
        <dbReference type="EMBL" id="MFB2839010.1"/>
    </source>
</evidence>
<gene>
    <name evidence="3" type="ORF">ACE1CA_31350</name>
</gene>
<reference evidence="3 4" key="1">
    <citation type="submission" date="2024-09" db="EMBL/GenBank/DDBJ databases">
        <title>Floridaenema gen nov. (Aerosakkonemataceae, Aerosakkonematales ord. nov., Cyanobacteria) from benthic tropical and subtropical fresh waters, with the description of four new species.</title>
        <authorList>
            <person name="Moretto J.A."/>
            <person name="Berthold D.E."/>
            <person name="Lefler F.W."/>
            <person name="Huang I.-S."/>
            <person name="Laughinghouse H. IV."/>
        </authorList>
    </citation>
    <scope>NUCLEOTIDE SEQUENCE [LARGE SCALE GENOMIC DNA]</scope>
    <source>
        <strain evidence="3 4">BLCC-F167</strain>
    </source>
</reference>
<accession>A0ABV4WVB7</accession>
<proteinExistence type="predicted"/>
<dbReference type="Proteomes" id="UP001576780">
    <property type="component" value="Unassembled WGS sequence"/>
</dbReference>
<evidence type="ECO:0000256" key="2">
    <source>
        <dbReference type="SAM" id="Phobius"/>
    </source>
</evidence>
<name>A0ABV4WVB7_9CYAN</name>
<sequence length="239" mass="25758">MYNEDNKRTSSNREINRDSNESNYTEVPRSTDTIRDEYRDGYVHGRVAEHRYNESRQVDRDNNNAARGLILGLVMSSLLAIPAIAYYLWNRQNQEPVVTPAPVVVPSASPQPQPTIIQRERVIERNPEVRVVPVPQGQTPTTPAPNINIEQPASTPQPTPNVNITVPPASRQQSPNTTEQSSGNSSSGTSTQESPSVQSSPASGISGDSSSNTGDQTNTTTSGDNTSSSGTDNTSPAGQ</sequence>
<protein>
    <submittedName>
        <fullName evidence="3">Uncharacterized protein</fullName>
    </submittedName>
</protein>
<dbReference type="RefSeq" id="WP_413281298.1">
    <property type="nucleotide sequence ID" value="NZ_JBHFNT010000288.1"/>
</dbReference>
<keyword evidence="4" id="KW-1185">Reference proteome</keyword>
<feature type="transmembrane region" description="Helical" evidence="2">
    <location>
        <begin position="69"/>
        <end position="89"/>
    </location>
</feature>
<evidence type="ECO:0000256" key="1">
    <source>
        <dbReference type="SAM" id="MobiDB-lite"/>
    </source>
</evidence>
<feature type="compositionally biased region" description="Polar residues" evidence="1">
    <location>
        <begin position="21"/>
        <end position="31"/>
    </location>
</feature>
<feature type="compositionally biased region" description="Low complexity" evidence="1">
    <location>
        <begin position="129"/>
        <end position="145"/>
    </location>
</feature>
<comment type="caution">
    <text evidence="3">The sequence shown here is derived from an EMBL/GenBank/DDBJ whole genome shotgun (WGS) entry which is preliminary data.</text>
</comment>
<evidence type="ECO:0000313" key="4">
    <source>
        <dbReference type="Proteomes" id="UP001576780"/>
    </source>
</evidence>
<keyword evidence="2" id="KW-1133">Transmembrane helix</keyword>
<feature type="compositionally biased region" description="Polar residues" evidence="1">
    <location>
        <begin position="148"/>
        <end position="175"/>
    </location>
</feature>
<keyword evidence="2" id="KW-0812">Transmembrane</keyword>